<dbReference type="InterPro" id="IPR000835">
    <property type="entry name" value="HTH_MarR-typ"/>
</dbReference>
<reference evidence="5 6" key="1">
    <citation type="submission" date="2018-10" db="EMBL/GenBank/DDBJ databases">
        <title>Genomic Encyclopedia of Type Strains, Phase IV (KMG-IV): sequencing the most valuable type-strain genomes for metagenomic binning, comparative biology and taxonomic classification.</title>
        <authorList>
            <person name="Goeker M."/>
        </authorList>
    </citation>
    <scope>NUCLEOTIDE SEQUENCE [LARGE SCALE GENOMIC DNA]</scope>
    <source>
        <strain evidence="5 6">DSM 22008</strain>
    </source>
</reference>
<dbReference type="Proteomes" id="UP000282211">
    <property type="component" value="Unassembled WGS sequence"/>
</dbReference>
<dbReference type="GO" id="GO:0003700">
    <property type="term" value="F:DNA-binding transcription factor activity"/>
    <property type="evidence" value="ECO:0007669"/>
    <property type="project" value="InterPro"/>
</dbReference>
<dbReference type="AlphaFoldDB" id="A0A420WFC0"/>
<dbReference type="Pfam" id="PF12802">
    <property type="entry name" value="MarR_2"/>
    <property type="match status" value="1"/>
</dbReference>
<evidence type="ECO:0000256" key="1">
    <source>
        <dbReference type="ARBA" id="ARBA00023015"/>
    </source>
</evidence>
<evidence type="ECO:0000259" key="4">
    <source>
        <dbReference type="PROSITE" id="PS50995"/>
    </source>
</evidence>
<dbReference type="RefSeq" id="WP_121102617.1">
    <property type="nucleotide sequence ID" value="NZ_RBII01000002.1"/>
</dbReference>
<protein>
    <submittedName>
        <fullName evidence="5">DNA-binding MarR family transcriptional regulator</fullName>
    </submittedName>
</protein>
<proteinExistence type="predicted"/>
<dbReference type="InterPro" id="IPR036388">
    <property type="entry name" value="WH-like_DNA-bd_sf"/>
</dbReference>
<accession>A0A420WFC0</accession>
<dbReference type="PROSITE" id="PS50995">
    <property type="entry name" value="HTH_MARR_2"/>
    <property type="match status" value="1"/>
</dbReference>
<keyword evidence="1" id="KW-0805">Transcription regulation</keyword>
<gene>
    <name evidence="5" type="ORF">DES40_2491</name>
</gene>
<dbReference type="SUPFAM" id="SSF46785">
    <property type="entry name" value="Winged helix' DNA-binding domain"/>
    <property type="match status" value="1"/>
</dbReference>
<evidence type="ECO:0000256" key="2">
    <source>
        <dbReference type="ARBA" id="ARBA00023125"/>
    </source>
</evidence>
<evidence type="ECO:0000313" key="5">
    <source>
        <dbReference type="EMBL" id="RKQ69687.1"/>
    </source>
</evidence>
<organism evidence="5 6">
    <name type="scientific">Litorimonas taeanensis</name>
    <dbReference type="NCBI Taxonomy" id="568099"/>
    <lineage>
        <taxon>Bacteria</taxon>
        <taxon>Pseudomonadati</taxon>
        <taxon>Pseudomonadota</taxon>
        <taxon>Alphaproteobacteria</taxon>
        <taxon>Maricaulales</taxon>
        <taxon>Robiginitomaculaceae</taxon>
    </lineage>
</organism>
<dbReference type="GO" id="GO:0003677">
    <property type="term" value="F:DNA binding"/>
    <property type="evidence" value="ECO:0007669"/>
    <property type="project" value="UniProtKB-KW"/>
</dbReference>
<feature type="domain" description="HTH marR-type" evidence="4">
    <location>
        <begin position="1"/>
        <end position="143"/>
    </location>
</feature>
<name>A0A420WFC0_9PROT</name>
<dbReference type="SMART" id="SM00347">
    <property type="entry name" value="HTH_MARR"/>
    <property type="match status" value="1"/>
</dbReference>
<sequence length="153" mass="16874">MDIVAPPHIELSTFWPYQVAVLADQISRHTLSVAKTKAGLNLSQWRVLAAVAEKSGRSAAEVTAITPMDKTIVSRAVSSLITLEMIVKTADTEDKRRSRLDTTDKGQSVYTDIAGHLNRTMIELFDTGPMPEKFIQTLERYSAQMTELIPNGG</sequence>
<dbReference type="EMBL" id="RBII01000002">
    <property type="protein sequence ID" value="RKQ69687.1"/>
    <property type="molecule type" value="Genomic_DNA"/>
</dbReference>
<dbReference type="OrthoDB" id="8906692at2"/>
<comment type="caution">
    <text evidence="5">The sequence shown here is derived from an EMBL/GenBank/DDBJ whole genome shotgun (WGS) entry which is preliminary data.</text>
</comment>
<keyword evidence="3" id="KW-0804">Transcription</keyword>
<evidence type="ECO:0000256" key="3">
    <source>
        <dbReference type="ARBA" id="ARBA00023163"/>
    </source>
</evidence>
<keyword evidence="2 5" id="KW-0238">DNA-binding</keyword>
<dbReference type="InterPro" id="IPR036390">
    <property type="entry name" value="WH_DNA-bd_sf"/>
</dbReference>
<dbReference type="Gene3D" id="1.10.10.10">
    <property type="entry name" value="Winged helix-like DNA-binding domain superfamily/Winged helix DNA-binding domain"/>
    <property type="match status" value="1"/>
</dbReference>
<dbReference type="PANTHER" id="PTHR42756">
    <property type="entry name" value="TRANSCRIPTIONAL REGULATOR, MARR"/>
    <property type="match status" value="1"/>
</dbReference>
<dbReference type="InParanoid" id="A0A420WFC0"/>
<keyword evidence="6" id="KW-1185">Reference proteome</keyword>
<evidence type="ECO:0000313" key="6">
    <source>
        <dbReference type="Proteomes" id="UP000282211"/>
    </source>
</evidence>
<dbReference type="PANTHER" id="PTHR42756:SF1">
    <property type="entry name" value="TRANSCRIPTIONAL REPRESSOR OF EMRAB OPERON"/>
    <property type="match status" value="1"/>
</dbReference>